<dbReference type="Proteomes" id="UP000660047">
    <property type="component" value="Unassembled WGS sequence"/>
</dbReference>
<reference evidence="1" key="1">
    <citation type="submission" date="2020-06" db="EMBL/GenBank/DDBJ databases">
        <title>Characterization of fructooligosaccharide metabolism and fructooligosaccharide-degrading enzymes in human commensal butyrate producers.</title>
        <authorList>
            <person name="Tanno H."/>
            <person name="Fujii T."/>
            <person name="Hirano K."/>
            <person name="Maeno S."/>
            <person name="Tonozuka T."/>
            <person name="Sakamoto M."/>
            <person name="Ohkuma M."/>
            <person name="Tochio T."/>
            <person name="Endo A."/>
        </authorList>
    </citation>
    <scope>NUCLEOTIDE SEQUENCE</scope>
    <source>
        <strain evidence="1">JCM 31265</strain>
    </source>
</reference>
<sequence>MIKYTEEKTFTQDQVQELFKSVGWISAEYPQRLHKALMNSQTVLTAWDGG</sequence>
<organism evidence="1 2">
    <name type="scientific">Coprococcus eutactus</name>
    <dbReference type="NCBI Taxonomy" id="33043"/>
    <lineage>
        <taxon>Bacteria</taxon>
        <taxon>Bacillati</taxon>
        <taxon>Bacillota</taxon>
        <taxon>Clostridia</taxon>
        <taxon>Lachnospirales</taxon>
        <taxon>Lachnospiraceae</taxon>
        <taxon>Coprococcus</taxon>
    </lineage>
</organism>
<protein>
    <submittedName>
        <fullName evidence="1">Uncharacterized protein</fullName>
    </submittedName>
</protein>
<dbReference type="GeneID" id="92832525"/>
<name>A0AAI9K695_9FIRM</name>
<dbReference type="RefSeq" id="WP_004853620.1">
    <property type="nucleotide sequence ID" value="NZ_BLYL01000024.1"/>
</dbReference>
<evidence type="ECO:0000313" key="1">
    <source>
        <dbReference type="EMBL" id="GFO95650.1"/>
    </source>
</evidence>
<evidence type="ECO:0000313" key="2">
    <source>
        <dbReference type="Proteomes" id="UP000660047"/>
    </source>
</evidence>
<accession>A0AAI9K695</accession>
<proteinExistence type="predicted"/>
<comment type="caution">
    <text evidence="1">The sequence shown here is derived from an EMBL/GenBank/DDBJ whole genome shotgun (WGS) entry which is preliminary data.</text>
</comment>
<gene>
    <name evidence="1" type="ORF">COEU31_26960</name>
</gene>
<dbReference type="EMBL" id="BLYL01000024">
    <property type="protein sequence ID" value="GFO95650.1"/>
    <property type="molecule type" value="Genomic_DNA"/>
</dbReference>
<dbReference type="AlphaFoldDB" id="A0AAI9K695"/>